<proteinExistence type="predicted"/>
<evidence type="ECO:0000313" key="1">
    <source>
        <dbReference type="EMBL" id="DAE25815.1"/>
    </source>
</evidence>
<organism evidence="1">
    <name type="scientific">Siphoviridae sp. ctsAY3</name>
    <dbReference type="NCBI Taxonomy" id="2827281"/>
    <lineage>
        <taxon>Viruses</taxon>
        <taxon>Duplodnaviria</taxon>
        <taxon>Heunggongvirae</taxon>
        <taxon>Uroviricota</taxon>
        <taxon>Caudoviricetes</taxon>
    </lineage>
</organism>
<protein>
    <submittedName>
        <fullName evidence="1">Uncharacterized protein</fullName>
    </submittedName>
</protein>
<sequence length="306" mass="33077">MVGANLRQHFILLCGKTFCVLYRLGGKELHRGAHFSVRHRLHLPIPVKPQQQVHRIPNLLPGLHIICEEAPCGTIPAFVKVGGQHDNSLFCGGRHGIVRIMPGGDMLVTFRIGNGCPDISPEQLVVLVMGKDQVVLDFLEQFVHAATSLSIGSHKACRLQFGEQAVKIRNKGRHLCCHTISLIGRLGNGGNRGISGDIQVARAINLDGYSVPGAFCRRFDTAKHRSRGHRQAVCLPFGQAGDGSTLFDFECAADHPFIAALFCIVLSVVAHPSALLTQPSAAIPSRLRAGSAYHPRAGRQGSPPAR</sequence>
<dbReference type="EMBL" id="BK015802">
    <property type="protein sequence ID" value="DAE25815.1"/>
    <property type="molecule type" value="Genomic_DNA"/>
</dbReference>
<name>A0A8S5R2V7_9CAUD</name>
<reference evidence="1" key="1">
    <citation type="journal article" date="2021" name="Proc. Natl. Acad. Sci. U.S.A.">
        <title>A Catalog of Tens of Thousands of Viruses from Human Metagenomes Reveals Hidden Associations with Chronic Diseases.</title>
        <authorList>
            <person name="Tisza M.J."/>
            <person name="Buck C.B."/>
        </authorList>
    </citation>
    <scope>NUCLEOTIDE SEQUENCE</scope>
    <source>
        <strain evidence="1">CtsAY3</strain>
    </source>
</reference>
<accession>A0A8S5R2V7</accession>